<dbReference type="InterPro" id="IPR051552">
    <property type="entry name" value="HptR"/>
</dbReference>
<keyword evidence="12" id="KW-1185">Reference proteome</keyword>
<keyword evidence="6" id="KW-0238">DNA-binding</keyword>
<dbReference type="InterPro" id="IPR011006">
    <property type="entry name" value="CheY-like_superfamily"/>
</dbReference>
<sequence>MNLLIAEDEIRLRTNIATHIPWEEHGIEVIAVAENGREAIRLFDQTRPDIALLDIQMPEADGLTVARYIAGKQPYTKMIILSGHDEFRYAQEAIELGVVKYLLKPAGEEELLEVVLEARDRLREERALHYNQAELQSRWEENLPRLRELFYQSLVLSKYDSLEIKRKSRELGIALNAANGIAAVVLDPDPLPDTGSSFTAKDMALLQFALKKLAEEFQAQEADCVVFPDLEGRTVLLYENRQNAAADVFLAEVQQHASRLLGCVKEILKVTASAGIGMPASEAENVSRSYEQACRALRERVLYGHDIVIPFREAPHPLSSIPQDAVIEKRLMHALEAGNAELAKKAIDELIVRGIGKAGSVNEVFEHVLYFSSLLVRTIQGQGWNVSEALGEYADSLRQPEKLTTREHIVRWLHGAVGRIADYVNQRNATHCHEAVKGMLAFVEENMDKEISLQTVAEKLFVNSSYLSRLFKQQIGQAFSDYVLECKMKLAMKGLSDGMKVVDAAKLTGYRDVSYFIKVFRKYWGYTPGEIKHDRETT</sequence>
<dbReference type="Proteomes" id="UP000250369">
    <property type="component" value="Unassembled WGS sequence"/>
</dbReference>
<evidence type="ECO:0000256" key="6">
    <source>
        <dbReference type="ARBA" id="ARBA00023125"/>
    </source>
</evidence>
<dbReference type="AlphaFoldDB" id="A0A329MTH1"/>
<dbReference type="GO" id="GO:0043565">
    <property type="term" value="F:sequence-specific DNA binding"/>
    <property type="evidence" value="ECO:0007669"/>
    <property type="project" value="InterPro"/>
</dbReference>
<evidence type="ECO:0000256" key="2">
    <source>
        <dbReference type="ARBA" id="ARBA00022490"/>
    </source>
</evidence>
<keyword evidence="5" id="KW-0805">Transcription regulation</keyword>
<dbReference type="EMBL" id="QMFB01000003">
    <property type="protein sequence ID" value="RAV22003.1"/>
    <property type="molecule type" value="Genomic_DNA"/>
</dbReference>
<evidence type="ECO:0000256" key="3">
    <source>
        <dbReference type="ARBA" id="ARBA00022553"/>
    </source>
</evidence>
<dbReference type="InterPro" id="IPR041522">
    <property type="entry name" value="CdaR_GGDEF"/>
</dbReference>
<feature type="domain" description="Response regulatory" evidence="10">
    <location>
        <begin position="2"/>
        <end position="119"/>
    </location>
</feature>
<dbReference type="Gene3D" id="3.40.50.2300">
    <property type="match status" value="1"/>
</dbReference>
<dbReference type="GO" id="GO:0005737">
    <property type="term" value="C:cytoplasm"/>
    <property type="evidence" value="ECO:0007669"/>
    <property type="project" value="UniProtKB-SubCell"/>
</dbReference>
<dbReference type="GO" id="GO:0003700">
    <property type="term" value="F:DNA-binding transcription factor activity"/>
    <property type="evidence" value="ECO:0007669"/>
    <property type="project" value="InterPro"/>
</dbReference>
<dbReference type="GO" id="GO:0000160">
    <property type="term" value="P:phosphorelay signal transduction system"/>
    <property type="evidence" value="ECO:0007669"/>
    <property type="project" value="UniProtKB-KW"/>
</dbReference>
<protein>
    <submittedName>
        <fullName evidence="11">Two-component system response regulator</fullName>
    </submittedName>
</protein>
<dbReference type="InterPro" id="IPR009057">
    <property type="entry name" value="Homeodomain-like_sf"/>
</dbReference>
<keyword evidence="4" id="KW-0902">Two-component regulatory system</keyword>
<evidence type="ECO:0000256" key="8">
    <source>
        <dbReference type="PROSITE-ProRule" id="PRU00169"/>
    </source>
</evidence>
<dbReference type="SMART" id="SM00448">
    <property type="entry name" value="REC"/>
    <property type="match status" value="1"/>
</dbReference>
<evidence type="ECO:0000259" key="9">
    <source>
        <dbReference type="PROSITE" id="PS01124"/>
    </source>
</evidence>
<dbReference type="RefSeq" id="WP_113030313.1">
    <property type="nucleotide sequence ID" value="NZ_QMFB01000003.1"/>
</dbReference>
<dbReference type="Pfam" id="PF00072">
    <property type="entry name" value="Response_reg"/>
    <property type="match status" value="1"/>
</dbReference>
<organism evidence="11 12">
    <name type="scientific">Paenibacillus contaminans</name>
    <dbReference type="NCBI Taxonomy" id="450362"/>
    <lineage>
        <taxon>Bacteria</taxon>
        <taxon>Bacillati</taxon>
        <taxon>Bacillota</taxon>
        <taxon>Bacilli</taxon>
        <taxon>Bacillales</taxon>
        <taxon>Paenibacillaceae</taxon>
        <taxon>Paenibacillus</taxon>
    </lineage>
</organism>
<name>A0A329MTH1_9BACL</name>
<dbReference type="Pfam" id="PF17853">
    <property type="entry name" value="GGDEF_2"/>
    <property type="match status" value="1"/>
</dbReference>
<gene>
    <name evidence="11" type="ORF">DQG23_08165</name>
</gene>
<keyword evidence="2" id="KW-0963">Cytoplasm</keyword>
<dbReference type="CDD" id="cd17536">
    <property type="entry name" value="REC_YesN-like"/>
    <property type="match status" value="1"/>
</dbReference>
<dbReference type="PROSITE" id="PS50110">
    <property type="entry name" value="RESPONSE_REGULATORY"/>
    <property type="match status" value="1"/>
</dbReference>
<evidence type="ECO:0000256" key="5">
    <source>
        <dbReference type="ARBA" id="ARBA00023015"/>
    </source>
</evidence>
<accession>A0A329MTH1</accession>
<dbReference type="PANTHER" id="PTHR42713:SF3">
    <property type="entry name" value="TRANSCRIPTIONAL REGULATORY PROTEIN HPTR"/>
    <property type="match status" value="1"/>
</dbReference>
<reference evidence="11 12" key="1">
    <citation type="journal article" date="2009" name="Int. J. Syst. Evol. Microbiol.">
        <title>Paenibacillus contaminans sp. nov., isolated from a contaminated laboratory plate.</title>
        <authorList>
            <person name="Chou J.H."/>
            <person name="Lee J.H."/>
            <person name="Lin M.C."/>
            <person name="Chang P.S."/>
            <person name="Arun A.B."/>
            <person name="Young C.C."/>
            <person name="Chen W.M."/>
        </authorList>
    </citation>
    <scope>NUCLEOTIDE SEQUENCE [LARGE SCALE GENOMIC DNA]</scope>
    <source>
        <strain evidence="11 12">CKOBP-6</strain>
    </source>
</reference>
<evidence type="ECO:0000313" key="11">
    <source>
        <dbReference type="EMBL" id="RAV22003.1"/>
    </source>
</evidence>
<proteinExistence type="predicted"/>
<dbReference type="Pfam" id="PF12833">
    <property type="entry name" value="HTH_18"/>
    <property type="match status" value="1"/>
</dbReference>
<evidence type="ECO:0000256" key="1">
    <source>
        <dbReference type="ARBA" id="ARBA00004496"/>
    </source>
</evidence>
<comment type="caution">
    <text evidence="11">The sequence shown here is derived from an EMBL/GenBank/DDBJ whole genome shotgun (WGS) entry which is preliminary data.</text>
</comment>
<evidence type="ECO:0000259" key="10">
    <source>
        <dbReference type="PROSITE" id="PS50110"/>
    </source>
</evidence>
<dbReference type="Gene3D" id="1.10.10.60">
    <property type="entry name" value="Homeodomain-like"/>
    <property type="match status" value="2"/>
</dbReference>
<dbReference type="SUPFAM" id="SSF52172">
    <property type="entry name" value="CheY-like"/>
    <property type="match status" value="1"/>
</dbReference>
<dbReference type="InterPro" id="IPR001789">
    <property type="entry name" value="Sig_transdc_resp-reg_receiver"/>
</dbReference>
<dbReference type="SUPFAM" id="SSF46689">
    <property type="entry name" value="Homeodomain-like"/>
    <property type="match status" value="2"/>
</dbReference>
<dbReference type="SMART" id="SM00342">
    <property type="entry name" value="HTH_ARAC"/>
    <property type="match status" value="1"/>
</dbReference>
<keyword evidence="3 8" id="KW-0597">Phosphoprotein</keyword>
<feature type="modified residue" description="4-aspartylphosphate" evidence="8">
    <location>
        <position position="54"/>
    </location>
</feature>
<dbReference type="InterPro" id="IPR018060">
    <property type="entry name" value="HTH_AraC"/>
</dbReference>
<dbReference type="PANTHER" id="PTHR42713">
    <property type="entry name" value="HISTIDINE KINASE-RELATED"/>
    <property type="match status" value="1"/>
</dbReference>
<dbReference type="OrthoDB" id="2508795at2"/>
<evidence type="ECO:0000256" key="7">
    <source>
        <dbReference type="ARBA" id="ARBA00023163"/>
    </source>
</evidence>
<evidence type="ECO:0000313" key="12">
    <source>
        <dbReference type="Proteomes" id="UP000250369"/>
    </source>
</evidence>
<dbReference type="PROSITE" id="PS01124">
    <property type="entry name" value="HTH_ARAC_FAMILY_2"/>
    <property type="match status" value="1"/>
</dbReference>
<keyword evidence="7" id="KW-0804">Transcription</keyword>
<evidence type="ECO:0000256" key="4">
    <source>
        <dbReference type="ARBA" id="ARBA00023012"/>
    </source>
</evidence>
<comment type="subcellular location">
    <subcellularLocation>
        <location evidence="1">Cytoplasm</location>
    </subcellularLocation>
</comment>
<feature type="domain" description="HTH araC/xylS-type" evidence="9">
    <location>
        <begin position="437"/>
        <end position="534"/>
    </location>
</feature>